<evidence type="ECO:0000256" key="1">
    <source>
        <dbReference type="SAM" id="MobiDB-lite"/>
    </source>
</evidence>
<dbReference type="RefSeq" id="WP_141633353.1">
    <property type="nucleotide sequence ID" value="NZ_VIGB01000003.1"/>
</dbReference>
<reference evidence="2 3" key="1">
    <citation type="submission" date="2019-06" db="EMBL/GenBank/DDBJ databases">
        <title>Description of Kitasatospora acidophila sp. nov. isolated from pine grove soil, and reclassification of Streptomyces novaecaesareae to Kitasatospora novaeceasareae comb. nov.</title>
        <authorList>
            <person name="Kim M.J."/>
        </authorList>
    </citation>
    <scope>NUCLEOTIDE SEQUENCE [LARGE SCALE GENOMIC DNA]</scope>
    <source>
        <strain evidence="2 3">MMS16-CNU292</strain>
    </source>
</reference>
<dbReference type="EMBL" id="VIGB01000003">
    <property type="protein sequence ID" value="TQF02663.1"/>
    <property type="molecule type" value="Genomic_DNA"/>
</dbReference>
<comment type="caution">
    <text evidence="2">The sequence shown here is derived from an EMBL/GenBank/DDBJ whole genome shotgun (WGS) entry which is preliminary data.</text>
</comment>
<organism evidence="2 3">
    <name type="scientific">Kitasatospora acidiphila</name>
    <dbReference type="NCBI Taxonomy" id="2567942"/>
    <lineage>
        <taxon>Bacteria</taxon>
        <taxon>Bacillati</taxon>
        <taxon>Actinomycetota</taxon>
        <taxon>Actinomycetes</taxon>
        <taxon>Kitasatosporales</taxon>
        <taxon>Streptomycetaceae</taxon>
        <taxon>Kitasatospora</taxon>
    </lineage>
</organism>
<dbReference type="Proteomes" id="UP000319103">
    <property type="component" value="Unassembled WGS sequence"/>
</dbReference>
<sequence length="98" mass="11395">MRYYRWILEAQDDDGRWSQQDGAPMPNPLEYDGTPREAANHLRDGFVRTLSRPAPGPRAIRVRVWEGRHSVGEPQAETEWSREQPDQPWAEGQGRGRR</sequence>
<proteinExistence type="predicted"/>
<keyword evidence="3" id="KW-1185">Reference proteome</keyword>
<feature type="region of interest" description="Disordered" evidence="1">
    <location>
        <begin position="67"/>
        <end position="98"/>
    </location>
</feature>
<accession>A0A540W0Y6</accession>
<name>A0A540W0Y6_9ACTN</name>
<dbReference type="OrthoDB" id="4231009at2"/>
<protein>
    <submittedName>
        <fullName evidence="2">Uncharacterized protein</fullName>
    </submittedName>
</protein>
<evidence type="ECO:0000313" key="2">
    <source>
        <dbReference type="EMBL" id="TQF02663.1"/>
    </source>
</evidence>
<evidence type="ECO:0000313" key="3">
    <source>
        <dbReference type="Proteomes" id="UP000319103"/>
    </source>
</evidence>
<dbReference type="AlphaFoldDB" id="A0A540W0Y6"/>
<gene>
    <name evidence="2" type="ORF">E6W39_10830</name>
</gene>